<gene>
    <name evidence="1" type="ORF">EPA93_15690</name>
</gene>
<sequence length="196" mass="21348">MRTRTVVRSVTFASASRHVWRSSQWDSRGELQRAIKVSRSYAIPFGLSLASILVRLDGLYGDAAPPLDVLSANLTLLVRSRASHLLDLDVVKRRLAHAPDHVSPHAESGMTRLLYDCASAPVTPAGPNVRLAVATHAGTSPDPAGGVERDGIVYELFLSTFPSPAFTTSDILELYLHRGSFETVLADEDKEQDADR</sequence>
<dbReference type="KEGG" id="kbs:EPA93_15690"/>
<name>A0A4P6JPP5_KTERU</name>
<dbReference type="OrthoDB" id="150704at2"/>
<evidence type="ECO:0000313" key="2">
    <source>
        <dbReference type="Proteomes" id="UP000290365"/>
    </source>
</evidence>
<protein>
    <submittedName>
        <fullName evidence="1">Uncharacterized protein</fullName>
    </submittedName>
</protein>
<accession>A0A4P6JPP5</accession>
<evidence type="ECO:0000313" key="1">
    <source>
        <dbReference type="EMBL" id="QBD77357.1"/>
    </source>
</evidence>
<organism evidence="1 2">
    <name type="scientific">Ktedonosporobacter rubrisoli</name>
    <dbReference type="NCBI Taxonomy" id="2509675"/>
    <lineage>
        <taxon>Bacteria</taxon>
        <taxon>Bacillati</taxon>
        <taxon>Chloroflexota</taxon>
        <taxon>Ktedonobacteria</taxon>
        <taxon>Ktedonobacterales</taxon>
        <taxon>Ktedonosporobacteraceae</taxon>
        <taxon>Ktedonosporobacter</taxon>
    </lineage>
</organism>
<dbReference type="EMBL" id="CP035758">
    <property type="protein sequence ID" value="QBD77357.1"/>
    <property type="molecule type" value="Genomic_DNA"/>
</dbReference>
<dbReference type="Proteomes" id="UP000290365">
    <property type="component" value="Chromosome"/>
</dbReference>
<proteinExistence type="predicted"/>
<dbReference type="RefSeq" id="WP_129888414.1">
    <property type="nucleotide sequence ID" value="NZ_CP035758.1"/>
</dbReference>
<reference evidence="1 2" key="1">
    <citation type="submission" date="2019-01" db="EMBL/GenBank/DDBJ databases">
        <title>Ktedonosporobacter rubrisoli SCAWS-G2.</title>
        <authorList>
            <person name="Huang Y."/>
            <person name="Yan B."/>
        </authorList>
    </citation>
    <scope>NUCLEOTIDE SEQUENCE [LARGE SCALE GENOMIC DNA]</scope>
    <source>
        <strain evidence="1 2">SCAWS-G2</strain>
    </source>
</reference>
<dbReference type="AlphaFoldDB" id="A0A4P6JPP5"/>
<keyword evidence="2" id="KW-1185">Reference proteome</keyword>